<dbReference type="EMBL" id="LAZR01025042">
    <property type="protein sequence ID" value="KKL73174.1"/>
    <property type="molecule type" value="Genomic_DNA"/>
</dbReference>
<reference evidence="2" key="1">
    <citation type="journal article" date="2015" name="Nature">
        <title>Complex archaea that bridge the gap between prokaryotes and eukaryotes.</title>
        <authorList>
            <person name="Spang A."/>
            <person name="Saw J.H."/>
            <person name="Jorgensen S.L."/>
            <person name="Zaremba-Niedzwiedzka K."/>
            <person name="Martijn J."/>
            <person name="Lind A.E."/>
            <person name="van Eijk R."/>
            <person name="Schleper C."/>
            <person name="Guy L."/>
            <person name="Ettema T.J."/>
        </authorList>
    </citation>
    <scope>NUCLEOTIDE SEQUENCE</scope>
</reference>
<name>A0A0F9EGR7_9ZZZZ</name>
<evidence type="ECO:0000313" key="2">
    <source>
        <dbReference type="EMBL" id="KKL73174.1"/>
    </source>
</evidence>
<dbReference type="AlphaFoldDB" id="A0A0F9EGR7"/>
<keyword evidence="1" id="KW-0812">Transmembrane</keyword>
<keyword evidence="1" id="KW-0472">Membrane</keyword>
<protein>
    <submittedName>
        <fullName evidence="2">Uncharacterized protein</fullName>
    </submittedName>
</protein>
<accession>A0A0F9EGR7</accession>
<organism evidence="2">
    <name type="scientific">marine sediment metagenome</name>
    <dbReference type="NCBI Taxonomy" id="412755"/>
    <lineage>
        <taxon>unclassified sequences</taxon>
        <taxon>metagenomes</taxon>
        <taxon>ecological metagenomes</taxon>
    </lineage>
</organism>
<keyword evidence="1" id="KW-1133">Transmembrane helix</keyword>
<feature type="transmembrane region" description="Helical" evidence="1">
    <location>
        <begin position="12"/>
        <end position="31"/>
    </location>
</feature>
<comment type="caution">
    <text evidence="2">The sequence shown here is derived from an EMBL/GenBank/DDBJ whole genome shotgun (WGS) entry which is preliminary data.</text>
</comment>
<sequence length="93" mass="10598">MNETVNLAAPWMQLGFAGLSVVLLAIIVWLIRMIRTLIVQLLGILDQNNQIIAANTHAITELRKTTAEELKLIRDLRDKMLQRPCLSDRIHEP</sequence>
<proteinExistence type="predicted"/>
<evidence type="ECO:0000256" key="1">
    <source>
        <dbReference type="SAM" id="Phobius"/>
    </source>
</evidence>
<gene>
    <name evidence="2" type="ORF">LCGC14_2077560</name>
</gene>